<evidence type="ECO:0000313" key="2">
    <source>
        <dbReference type="Proteomes" id="UP000886998"/>
    </source>
</evidence>
<comment type="caution">
    <text evidence="1">The sequence shown here is derived from an EMBL/GenBank/DDBJ whole genome shotgun (WGS) entry which is preliminary data.</text>
</comment>
<gene>
    <name evidence="1" type="ORF">TNIN_249351</name>
</gene>
<protein>
    <submittedName>
        <fullName evidence="1">Uncharacterized protein</fullName>
    </submittedName>
</protein>
<organism evidence="1 2">
    <name type="scientific">Trichonephila inaurata madagascariensis</name>
    <dbReference type="NCBI Taxonomy" id="2747483"/>
    <lineage>
        <taxon>Eukaryota</taxon>
        <taxon>Metazoa</taxon>
        <taxon>Ecdysozoa</taxon>
        <taxon>Arthropoda</taxon>
        <taxon>Chelicerata</taxon>
        <taxon>Arachnida</taxon>
        <taxon>Araneae</taxon>
        <taxon>Araneomorphae</taxon>
        <taxon>Entelegynae</taxon>
        <taxon>Araneoidea</taxon>
        <taxon>Nephilidae</taxon>
        <taxon>Trichonephila</taxon>
        <taxon>Trichonephila inaurata</taxon>
    </lineage>
</organism>
<proteinExistence type="predicted"/>
<evidence type="ECO:0000313" key="1">
    <source>
        <dbReference type="EMBL" id="GFY53160.1"/>
    </source>
</evidence>
<sequence length="117" mass="12868">MTKEASLRLSISQNNVFNLTTDIRKCWTGFRATTPSFQTPHWTLISRGTTQVKKSIVLPSARQIFAFQHFSSHFGALTCTGAGDEVEGCAWGRHTLSVPLRDTEKGVSPVERASVGD</sequence>
<dbReference type="EMBL" id="BMAV01009131">
    <property type="protein sequence ID" value="GFY53160.1"/>
    <property type="molecule type" value="Genomic_DNA"/>
</dbReference>
<dbReference type="AlphaFoldDB" id="A0A8X7C2M6"/>
<accession>A0A8X7C2M6</accession>
<keyword evidence="2" id="KW-1185">Reference proteome</keyword>
<dbReference type="Proteomes" id="UP000886998">
    <property type="component" value="Unassembled WGS sequence"/>
</dbReference>
<name>A0A8X7C2M6_9ARAC</name>
<reference evidence="1" key="1">
    <citation type="submission" date="2020-08" db="EMBL/GenBank/DDBJ databases">
        <title>Multicomponent nature underlies the extraordinary mechanical properties of spider dragline silk.</title>
        <authorList>
            <person name="Kono N."/>
            <person name="Nakamura H."/>
            <person name="Mori M."/>
            <person name="Yoshida Y."/>
            <person name="Ohtoshi R."/>
            <person name="Malay A.D."/>
            <person name="Moran D.A.P."/>
            <person name="Tomita M."/>
            <person name="Numata K."/>
            <person name="Arakawa K."/>
        </authorList>
    </citation>
    <scope>NUCLEOTIDE SEQUENCE</scope>
</reference>